<dbReference type="InterPro" id="IPR036490">
    <property type="entry name" value="ThsB_TIR-like_sf"/>
</dbReference>
<evidence type="ECO:0000259" key="1">
    <source>
        <dbReference type="Pfam" id="PF08937"/>
    </source>
</evidence>
<dbReference type="SUPFAM" id="SSF52206">
    <property type="entry name" value="Hypothetical protein MTH538"/>
    <property type="match status" value="1"/>
</dbReference>
<dbReference type="AlphaFoldDB" id="A0A1G9RDW0"/>
<reference evidence="2 3" key="1">
    <citation type="submission" date="2016-10" db="EMBL/GenBank/DDBJ databases">
        <authorList>
            <person name="de Groot N.N."/>
        </authorList>
    </citation>
    <scope>NUCLEOTIDE SEQUENCE [LARGE SCALE GENOMIC DNA]</scope>
    <source>
        <strain evidence="2 3">SLAS-1</strain>
    </source>
</reference>
<accession>A0A1G9RDW0</accession>
<dbReference type="STRING" id="321763.SAMN04488692_12151"/>
<dbReference type="Proteomes" id="UP000199476">
    <property type="component" value="Unassembled WGS sequence"/>
</dbReference>
<dbReference type="OrthoDB" id="9811746at2"/>
<name>A0A1G9RDW0_9FIRM</name>
<evidence type="ECO:0000313" key="2">
    <source>
        <dbReference type="EMBL" id="SDM21482.1"/>
    </source>
</evidence>
<dbReference type="InterPro" id="IPR015032">
    <property type="entry name" value="ThsB__TIR-like_domain"/>
</dbReference>
<evidence type="ECO:0000313" key="3">
    <source>
        <dbReference type="Proteomes" id="UP000199476"/>
    </source>
</evidence>
<protein>
    <submittedName>
        <fullName evidence="2">MTH538 TIR-like domain</fullName>
    </submittedName>
</protein>
<keyword evidence="3" id="KW-1185">Reference proteome</keyword>
<feature type="domain" description="Thoeris protein ThsB TIR-like" evidence="1">
    <location>
        <begin position="7"/>
        <end position="107"/>
    </location>
</feature>
<dbReference type="Gene3D" id="3.40.50.9200">
    <property type="entry name" value="Hypothetical protein MTH538"/>
    <property type="match status" value="1"/>
</dbReference>
<sequence>MAYYNLFISHSWSYEDSYEGLIELLDEKEYFTYRDYSVPKDDPVHTSGTDEELYEAIKNKIELCNVVLVLAGVYSTYSKWINKEIEIAKEEFEDPKPIVGIRPWAAERISDKVQENSDEIVGWNSDSIVSAIRNLT</sequence>
<dbReference type="Pfam" id="PF08937">
    <property type="entry name" value="ThsB_TIR"/>
    <property type="match status" value="1"/>
</dbReference>
<dbReference type="EMBL" id="FNGO01000021">
    <property type="protein sequence ID" value="SDM21482.1"/>
    <property type="molecule type" value="Genomic_DNA"/>
</dbReference>
<gene>
    <name evidence="2" type="ORF">SAMN04488692_12151</name>
</gene>
<proteinExistence type="predicted"/>
<dbReference type="RefSeq" id="WP_089761400.1">
    <property type="nucleotide sequence ID" value="NZ_FNGO01000021.1"/>
</dbReference>
<organism evidence="2 3">
    <name type="scientific">Halarsenatibacter silvermanii</name>
    <dbReference type="NCBI Taxonomy" id="321763"/>
    <lineage>
        <taxon>Bacteria</taxon>
        <taxon>Bacillati</taxon>
        <taxon>Bacillota</taxon>
        <taxon>Clostridia</taxon>
        <taxon>Halanaerobiales</taxon>
        <taxon>Halarsenatibacteraceae</taxon>
        <taxon>Halarsenatibacter</taxon>
    </lineage>
</organism>